<comment type="caution">
    <text evidence="2">The sequence shown here is derived from an EMBL/GenBank/DDBJ whole genome shotgun (WGS) entry which is preliminary data.</text>
</comment>
<accession>A0A9Q1QX01</accession>
<dbReference type="AlphaFoldDB" id="A0A9Q1QX01"/>
<dbReference type="PANTHER" id="PTHR12654:SF3">
    <property type="entry name" value="NON-LYSOSOMAL GLUCOSYLCERAMIDASE"/>
    <property type="match status" value="1"/>
</dbReference>
<dbReference type="GO" id="GO:0008422">
    <property type="term" value="F:beta-glucosidase activity"/>
    <property type="evidence" value="ECO:0007669"/>
    <property type="project" value="TreeGrafter"/>
</dbReference>
<organism evidence="2 3">
    <name type="scientific">Anisodus acutangulus</name>
    <dbReference type="NCBI Taxonomy" id="402998"/>
    <lineage>
        <taxon>Eukaryota</taxon>
        <taxon>Viridiplantae</taxon>
        <taxon>Streptophyta</taxon>
        <taxon>Embryophyta</taxon>
        <taxon>Tracheophyta</taxon>
        <taxon>Spermatophyta</taxon>
        <taxon>Magnoliopsida</taxon>
        <taxon>eudicotyledons</taxon>
        <taxon>Gunneridae</taxon>
        <taxon>Pentapetalae</taxon>
        <taxon>asterids</taxon>
        <taxon>lamiids</taxon>
        <taxon>Solanales</taxon>
        <taxon>Solanaceae</taxon>
        <taxon>Solanoideae</taxon>
        <taxon>Hyoscyameae</taxon>
        <taxon>Anisodus</taxon>
    </lineage>
</organism>
<evidence type="ECO:0000313" key="2">
    <source>
        <dbReference type="EMBL" id="KAJ8529738.1"/>
    </source>
</evidence>
<reference evidence="3" key="1">
    <citation type="journal article" date="2023" name="Proc. Natl. Acad. Sci. U.S.A.">
        <title>Genomic and structural basis for evolution of tropane alkaloid biosynthesis.</title>
        <authorList>
            <person name="Wanga Y.-J."/>
            <person name="Taina T."/>
            <person name="Yua J.-Y."/>
            <person name="Lia J."/>
            <person name="Xua B."/>
            <person name="Chenc J."/>
            <person name="D'Auriad J.C."/>
            <person name="Huanga J.-P."/>
            <person name="Huanga S.-X."/>
        </authorList>
    </citation>
    <scope>NUCLEOTIDE SEQUENCE [LARGE SCALE GENOMIC DNA]</scope>
    <source>
        <strain evidence="3">cv. KIB-2019</strain>
    </source>
</reference>
<proteinExistence type="predicted"/>
<evidence type="ECO:0000313" key="3">
    <source>
        <dbReference type="Proteomes" id="UP001152561"/>
    </source>
</evidence>
<dbReference type="Pfam" id="PF12215">
    <property type="entry name" value="Glyco_hydr_116N"/>
    <property type="match status" value="1"/>
</dbReference>
<sequence>MTNFRTEDGVQGVLLHHMTSKELPSVTFAIAAEENNAVHVSDCPFFVITGDSQGITAKDKWNEVKKHGSFDHLQSEEMSMPSEPGSLVGAAVAASLTIPADDNLSQALHKVLWYMGHAAAKITHDAIQEHTQWESQIEEWKKPIVEDKRLPKWYPITLFNELYYLNAGGTIWTDGLPPVQSLSTIGKKFSIDRSSSDVKKSADLTHSDDTAVLILERMGSGLGELQTPVSVNAAVGTNLLQKGEENVGHFLYLEGIEYHV</sequence>
<dbReference type="EMBL" id="JAJAGQ010000022">
    <property type="protein sequence ID" value="KAJ8529738.1"/>
    <property type="molecule type" value="Genomic_DNA"/>
</dbReference>
<dbReference type="InterPro" id="IPR052566">
    <property type="entry name" value="Non-lysos_glucosylceramidase"/>
</dbReference>
<dbReference type="OrthoDB" id="1717020at2759"/>
<dbReference type="PANTHER" id="PTHR12654">
    <property type="entry name" value="BILE ACID BETA-GLUCOSIDASE-RELATED"/>
    <property type="match status" value="1"/>
</dbReference>
<gene>
    <name evidence="2" type="ORF">K7X08_036573</name>
</gene>
<dbReference type="Proteomes" id="UP001152561">
    <property type="component" value="Unassembled WGS sequence"/>
</dbReference>
<name>A0A9Q1QX01_9SOLA</name>
<protein>
    <recommendedName>
        <fullName evidence="1">Glycosyl-hydrolase family 116 N-terminal domain-containing protein</fullName>
    </recommendedName>
</protein>
<keyword evidence="3" id="KW-1185">Reference proteome</keyword>
<dbReference type="InterPro" id="IPR024462">
    <property type="entry name" value="GH116_N"/>
</dbReference>
<evidence type="ECO:0000259" key="1">
    <source>
        <dbReference type="Pfam" id="PF12215"/>
    </source>
</evidence>
<feature type="domain" description="Glycosyl-hydrolase family 116 N-terminal" evidence="1">
    <location>
        <begin position="3"/>
        <end position="106"/>
    </location>
</feature>